<reference evidence="1 2" key="1">
    <citation type="submission" date="2010-01" db="EMBL/GenBank/DDBJ databases">
        <authorList>
            <person name="Weinstock G."/>
            <person name="Sodergren E."/>
            <person name="Clifton S."/>
            <person name="Fulton L."/>
            <person name="Fulton B."/>
            <person name="Courtney L."/>
            <person name="Fronick C."/>
            <person name="Harrison M."/>
            <person name="Strong C."/>
            <person name="Farmer C."/>
            <person name="Delahaunty K."/>
            <person name="Markovic C."/>
            <person name="Hall O."/>
            <person name="Minx P."/>
            <person name="Tomlinson C."/>
            <person name="Mitreva M."/>
            <person name="Nelson J."/>
            <person name="Hou S."/>
            <person name="Wollam A."/>
            <person name="Pepin K.H."/>
            <person name="Johnson M."/>
            <person name="Bhonagiri V."/>
            <person name="Nash W.E."/>
            <person name="Warren W."/>
            <person name="Chinwalla A."/>
            <person name="Mardis E.R."/>
            <person name="Wilson R.K."/>
        </authorList>
    </citation>
    <scope>NUCLEOTIDE SEQUENCE [LARGE SCALE GENOMIC DNA]</scope>
    <source>
        <strain evidence="1 2">NJ9703</strain>
    </source>
</reference>
<accession>A0A9W5MY97</accession>
<comment type="caution">
    <text evidence="1">The sequence shown here is derived from an EMBL/GenBank/DDBJ whole genome shotgun (WGS) entry which is preliminary data.</text>
</comment>
<dbReference type="AlphaFoldDB" id="A0A9W5MY97"/>
<dbReference type="Proteomes" id="UP000004621">
    <property type="component" value="Unassembled WGS sequence"/>
</dbReference>
<evidence type="ECO:0000313" key="2">
    <source>
        <dbReference type="Proteomes" id="UP000004621"/>
    </source>
</evidence>
<name>A0A9W5MY97_NEISU</name>
<dbReference type="EMBL" id="ACEO02000023">
    <property type="protein sequence ID" value="EFC50933.1"/>
    <property type="molecule type" value="Genomic_DNA"/>
</dbReference>
<evidence type="ECO:0000313" key="1">
    <source>
        <dbReference type="EMBL" id="EFC50933.1"/>
    </source>
</evidence>
<proteinExistence type="predicted"/>
<gene>
    <name evidence="1" type="ORF">NEISUBOT_05636</name>
</gene>
<protein>
    <submittedName>
        <fullName evidence="1">Uncharacterized protein</fullName>
    </submittedName>
</protein>
<sequence>MISDTKRQGLISRKQAARLRRIIGKCSYFINVNILERVNMTYLIKPYESIGDFVFGTSLEDVQEKYGKPARMVEDNIMNNKVEYRNACELVYENDKLVYGYCLKDSNPILGDIDIFKNSIEDLKAIDSEFIEGKKYILFKNLGICIGGMTGKKIPEGKLLIAFDKNHFDFFECFIEV</sequence>
<organism evidence="1 2">
    <name type="scientific">Neisseria subflava NJ9703</name>
    <dbReference type="NCBI Taxonomy" id="546268"/>
    <lineage>
        <taxon>Bacteria</taxon>
        <taxon>Pseudomonadati</taxon>
        <taxon>Pseudomonadota</taxon>
        <taxon>Betaproteobacteria</taxon>
        <taxon>Neisseriales</taxon>
        <taxon>Neisseriaceae</taxon>
        <taxon>Neisseria</taxon>
    </lineage>
</organism>